<keyword evidence="4 9" id="KW-0813">Transport</keyword>
<evidence type="ECO:0000256" key="7">
    <source>
        <dbReference type="ARBA" id="ARBA00022989"/>
    </source>
</evidence>
<feature type="transmembrane region" description="Helical" evidence="9">
    <location>
        <begin position="70"/>
        <end position="88"/>
    </location>
</feature>
<organism evidence="10 11">
    <name type="scientific">Candidatus Anaerotruncus excrementipullorum</name>
    <dbReference type="NCBI Taxonomy" id="2838465"/>
    <lineage>
        <taxon>Bacteria</taxon>
        <taxon>Bacillati</taxon>
        <taxon>Bacillota</taxon>
        <taxon>Clostridia</taxon>
        <taxon>Eubacteriales</taxon>
        <taxon>Oscillospiraceae</taxon>
        <taxon>Anaerotruncus</taxon>
    </lineage>
</organism>
<evidence type="ECO:0000256" key="1">
    <source>
        <dbReference type="ARBA" id="ARBA00004651"/>
    </source>
</evidence>
<dbReference type="CDD" id="cd16914">
    <property type="entry name" value="EcfT"/>
    <property type="match status" value="1"/>
</dbReference>
<evidence type="ECO:0000313" key="11">
    <source>
        <dbReference type="Proteomes" id="UP000886800"/>
    </source>
</evidence>
<protein>
    <recommendedName>
        <fullName evidence="3 9">Energy-coupling factor transporter transmembrane protein EcfT</fullName>
        <shortName evidence="9">ECF transporter T component EcfT</shortName>
    </recommendedName>
</protein>
<comment type="subcellular location">
    <subcellularLocation>
        <location evidence="1 9">Cell membrane</location>
        <topology evidence="1 9">Multi-pass membrane protein</topology>
    </subcellularLocation>
</comment>
<dbReference type="AlphaFoldDB" id="A0A9D2B759"/>
<dbReference type="GO" id="GO:0005886">
    <property type="term" value="C:plasma membrane"/>
    <property type="evidence" value="ECO:0007669"/>
    <property type="project" value="UniProtKB-SubCell"/>
</dbReference>
<proteinExistence type="inferred from homology"/>
<dbReference type="HAMAP" id="MF_01461">
    <property type="entry name" value="EcfT"/>
    <property type="match status" value="1"/>
</dbReference>
<reference evidence="10" key="1">
    <citation type="journal article" date="2021" name="PeerJ">
        <title>Extensive microbial diversity within the chicken gut microbiome revealed by metagenomics and culture.</title>
        <authorList>
            <person name="Gilroy R."/>
            <person name="Ravi A."/>
            <person name="Getino M."/>
            <person name="Pursley I."/>
            <person name="Horton D.L."/>
            <person name="Alikhan N.F."/>
            <person name="Baker D."/>
            <person name="Gharbi K."/>
            <person name="Hall N."/>
            <person name="Watson M."/>
            <person name="Adriaenssens E.M."/>
            <person name="Foster-Nyarko E."/>
            <person name="Jarju S."/>
            <person name="Secka A."/>
            <person name="Antonio M."/>
            <person name="Oren A."/>
            <person name="Chaudhuri R.R."/>
            <person name="La Ragione R."/>
            <person name="Hildebrand F."/>
            <person name="Pallen M.J."/>
        </authorList>
    </citation>
    <scope>NUCLEOTIDE SEQUENCE</scope>
    <source>
        <strain evidence="10">CHK188-5543</strain>
    </source>
</reference>
<feature type="transmembrane region" description="Helical" evidence="9">
    <location>
        <begin position="30"/>
        <end position="58"/>
    </location>
</feature>
<comment type="caution">
    <text evidence="10">The sequence shown here is derived from an EMBL/GenBank/DDBJ whole genome shotgun (WGS) entry which is preliminary data.</text>
</comment>
<sequence>MLRDITIGQYFPGESVIHRMDPRMKIVLTLAYIVMLFVAANALGLAVGVVFLALCYLVSRIPARMILRSLRPVVPIIIFTSVLNMLFVDGQPVFQWWILKITVEGIQTAVFMSVRILCLIAGTSLLTYTTSPIALTDGIERLCNPLKRFKLPVHELAMMMTIALRFIPTLIEETDKIISAQKARGADMESGGLVQRAKALIPILIPLFVSAFRRADELALAMECRCYRGGEGRTRMKQLKIHARDFWCALAVALGMAAVVLLNIWGGTLSAL</sequence>
<dbReference type="Pfam" id="PF02361">
    <property type="entry name" value="CbiQ"/>
    <property type="match status" value="1"/>
</dbReference>
<comment type="subunit">
    <text evidence="9">Forms a stable energy-coupling factor (ECF) transporter complex composed of 2 membrane-embedded substrate-binding proteins (S component), 2 ATP-binding proteins (A component) and 2 transmembrane proteins (T component).</text>
</comment>
<dbReference type="GO" id="GO:0022857">
    <property type="term" value="F:transmembrane transporter activity"/>
    <property type="evidence" value="ECO:0007669"/>
    <property type="project" value="UniProtKB-UniRule"/>
</dbReference>
<dbReference type="InterPro" id="IPR003339">
    <property type="entry name" value="ABC/ECF_trnsptr_transmembrane"/>
</dbReference>
<evidence type="ECO:0000256" key="9">
    <source>
        <dbReference type="HAMAP-Rule" id="MF_01461"/>
    </source>
</evidence>
<evidence type="ECO:0000256" key="2">
    <source>
        <dbReference type="ARBA" id="ARBA00005660"/>
    </source>
</evidence>
<comment type="similarity">
    <text evidence="2 9">Belongs to the energy-coupling factor EcfT family.</text>
</comment>
<evidence type="ECO:0000256" key="5">
    <source>
        <dbReference type="ARBA" id="ARBA00022475"/>
    </source>
</evidence>
<dbReference type="Proteomes" id="UP000886800">
    <property type="component" value="Unassembled WGS sequence"/>
</dbReference>
<evidence type="ECO:0000256" key="8">
    <source>
        <dbReference type="ARBA" id="ARBA00023136"/>
    </source>
</evidence>
<evidence type="ECO:0000256" key="4">
    <source>
        <dbReference type="ARBA" id="ARBA00022448"/>
    </source>
</evidence>
<dbReference type="EMBL" id="DXES01000014">
    <property type="protein sequence ID" value="HIX64752.1"/>
    <property type="molecule type" value="Genomic_DNA"/>
</dbReference>
<dbReference type="PANTHER" id="PTHR34857:SF2">
    <property type="entry name" value="SLL0384 PROTEIN"/>
    <property type="match status" value="1"/>
</dbReference>
<evidence type="ECO:0000256" key="3">
    <source>
        <dbReference type="ARBA" id="ARBA00014042"/>
    </source>
</evidence>
<dbReference type="InterPro" id="IPR051611">
    <property type="entry name" value="ECF_transporter_component"/>
</dbReference>
<feature type="transmembrane region" description="Helical" evidence="9">
    <location>
        <begin position="108"/>
        <end position="128"/>
    </location>
</feature>
<dbReference type="InterPro" id="IPR024919">
    <property type="entry name" value="EcfT"/>
</dbReference>
<name>A0A9D2B759_9FIRM</name>
<comment type="function">
    <text evidence="9">Transmembrane (T) component of an energy-coupling factor (ECF) ABC-transporter complex. Unlike classic ABC transporters this ECF transporter provides the energy necessary to transport a number of different substrates.</text>
</comment>
<keyword evidence="8 9" id="KW-0472">Membrane</keyword>
<evidence type="ECO:0000313" key="10">
    <source>
        <dbReference type="EMBL" id="HIX64752.1"/>
    </source>
</evidence>
<gene>
    <name evidence="9" type="primary">ecfT</name>
    <name evidence="10" type="ORF">H9736_00735</name>
</gene>
<keyword evidence="5 9" id="KW-1003">Cell membrane</keyword>
<accession>A0A9D2B759</accession>
<evidence type="ECO:0000256" key="6">
    <source>
        <dbReference type="ARBA" id="ARBA00022692"/>
    </source>
</evidence>
<feature type="transmembrane region" description="Helical" evidence="9">
    <location>
        <begin position="246"/>
        <end position="266"/>
    </location>
</feature>
<reference evidence="10" key="2">
    <citation type="submission" date="2021-04" db="EMBL/GenBank/DDBJ databases">
        <authorList>
            <person name="Gilroy R."/>
        </authorList>
    </citation>
    <scope>NUCLEOTIDE SEQUENCE</scope>
    <source>
        <strain evidence="10">CHK188-5543</strain>
    </source>
</reference>
<dbReference type="PANTHER" id="PTHR34857">
    <property type="entry name" value="SLL0384 PROTEIN"/>
    <property type="match status" value="1"/>
</dbReference>
<keyword evidence="6 9" id="KW-0812">Transmembrane</keyword>
<keyword evidence="7 9" id="KW-1133">Transmembrane helix</keyword>